<evidence type="ECO:0000313" key="1">
    <source>
        <dbReference type="EMBL" id="MBX36398.1"/>
    </source>
</evidence>
<name>A0A2P2N1P2_RHIMU</name>
<proteinExistence type="predicted"/>
<reference evidence="1" key="1">
    <citation type="submission" date="2018-02" db="EMBL/GenBank/DDBJ databases">
        <title>Rhizophora mucronata_Transcriptome.</title>
        <authorList>
            <person name="Meera S.P."/>
            <person name="Sreeshan A."/>
            <person name="Augustine A."/>
        </authorList>
    </citation>
    <scope>NUCLEOTIDE SEQUENCE</scope>
    <source>
        <tissue evidence="1">Leaf</tissue>
    </source>
</reference>
<dbReference type="EMBL" id="GGEC01055914">
    <property type="protein sequence ID" value="MBX36398.1"/>
    <property type="molecule type" value="Transcribed_RNA"/>
</dbReference>
<organism evidence="1">
    <name type="scientific">Rhizophora mucronata</name>
    <name type="common">Asiatic mangrove</name>
    <dbReference type="NCBI Taxonomy" id="61149"/>
    <lineage>
        <taxon>Eukaryota</taxon>
        <taxon>Viridiplantae</taxon>
        <taxon>Streptophyta</taxon>
        <taxon>Embryophyta</taxon>
        <taxon>Tracheophyta</taxon>
        <taxon>Spermatophyta</taxon>
        <taxon>Magnoliopsida</taxon>
        <taxon>eudicotyledons</taxon>
        <taxon>Gunneridae</taxon>
        <taxon>Pentapetalae</taxon>
        <taxon>rosids</taxon>
        <taxon>fabids</taxon>
        <taxon>Malpighiales</taxon>
        <taxon>Rhizophoraceae</taxon>
        <taxon>Rhizophora</taxon>
    </lineage>
</organism>
<dbReference type="AlphaFoldDB" id="A0A2P2N1P2"/>
<sequence length="30" mass="3562">MVTCLWAFDVGKCNKIENWKPLLQFYPFLG</sequence>
<protein>
    <submittedName>
        <fullName evidence="1">Uncharacterized protein</fullName>
    </submittedName>
</protein>
<accession>A0A2P2N1P2</accession>